<reference evidence="1 2" key="1">
    <citation type="journal article" date="2014" name="Genome Biol. Evol.">
        <title>Composite Conserved Promoter-Terminator Motifs (PeSLs) that Mediate Modular Shuffling in the Diverse T4-Like Myoviruses.</title>
        <authorList>
            <person name="Comeau A.M."/>
            <person name="Arbiol C."/>
            <person name="Krisch H.M."/>
        </authorList>
    </citation>
    <scope>NUCLEOTIDE SEQUENCE [LARGE SCALE GENOMIC DNA]</scope>
</reference>
<sequence length="94" mass="10920">MKIIKQIKEYFFPTIIPPQIGDKFRRIEHEWIDPDESATIIEIVNVSKDGKHIKYVFVAIDGNPVVQTFAGNVSNRTSHDFPTAQLYRLFEKVE</sequence>
<dbReference type="RefSeq" id="YP_008125412.1">
    <property type="nucleotide sequence ID" value="NC_021529.2"/>
</dbReference>
<dbReference type="OrthoDB" id="27249at10239"/>
<organism evidence="1 2">
    <name type="scientific">Vibrio phage nt-1</name>
    <dbReference type="NCBI Taxonomy" id="115992"/>
    <lineage>
        <taxon>Viruses</taxon>
        <taxon>Duplodnaviria</taxon>
        <taxon>Heunggongvirae</taxon>
        <taxon>Uroviricota</taxon>
        <taxon>Caudoviricetes</taxon>
        <taxon>Pantevenvirales</taxon>
        <taxon>Straboviridae</taxon>
        <taxon>Mylasvirus</taxon>
        <taxon>Mylasvirus persius</taxon>
    </lineage>
</organism>
<dbReference type="GeneID" id="15926717"/>
<dbReference type="Proteomes" id="UP000201461">
    <property type="component" value="Segment"/>
</dbReference>
<proteinExistence type="predicted"/>
<gene>
    <name evidence="1" type="ORF">VPFG_00264</name>
</gene>
<keyword evidence="2" id="KW-1185">Reference proteome</keyword>
<dbReference type="KEGG" id="vg:15926717"/>
<evidence type="ECO:0000313" key="2">
    <source>
        <dbReference type="Proteomes" id="UP000201461"/>
    </source>
</evidence>
<dbReference type="EMBL" id="HQ317393">
    <property type="protein sequence ID" value="AGN30263.1"/>
    <property type="molecule type" value="Genomic_DNA"/>
</dbReference>
<accession>R9TGN2</accession>
<protein>
    <submittedName>
        <fullName evidence="1">Uncharacterized protein</fullName>
    </submittedName>
</protein>
<evidence type="ECO:0000313" key="1">
    <source>
        <dbReference type="EMBL" id="AGN30263.1"/>
    </source>
</evidence>
<name>R9TGN2_9CAUD</name>